<comment type="caution">
    <text evidence="2">The sequence shown here is derived from an EMBL/GenBank/DDBJ whole genome shotgun (WGS) entry which is preliminary data.</text>
</comment>
<name>A0ABW5TWL9_9SPHI</name>
<keyword evidence="1" id="KW-0812">Transmembrane</keyword>
<dbReference type="RefSeq" id="WP_379045054.1">
    <property type="nucleotide sequence ID" value="NZ_JBHSKW010000051.1"/>
</dbReference>
<evidence type="ECO:0000313" key="2">
    <source>
        <dbReference type="EMBL" id="MFD2733543.1"/>
    </source>
</evidence>
<evidence type="ECO:0008006" key="4">
    <source>
        <dbReference type="Google" id="ProtNLM"/>
    </source>
</evidence>
<feature type="transmembrane region" description="Helical" evidence="1">
    <location>
        <begin position="174"/>
        <end position="196"/>
    </location>
</feature>
<keyword evidence="1" id="KW-0472">Membrane</keyword>
<gene>
    <name evidence="2" type="ORF">ACFSSE_17675</name>
</gene>
<accession>A0ABW5TWL9</accession>
<dbReference type="EMBL" id="JBHULV010000056">
    <property type="protein sequence ID" value="MFD2733543.1"/>
    <property type="molecule type" value="Genomic_DNA"/>
</dbReference>
<keyword evidence="3" id="KW-1185">Reference proteome</keyword>
<sequence>MFSDYKEAVVKTYKNKKESGLLSINLERPTPAKLRDECLLVIAERFSLQEDEKALRAFFGTHFTAEEYAQTIRFFDIDKFRPLVNFLKRETLETDDKNIELLAWLLAIKPRPYKLDFNHGVAKPIIDIKEDSSGEVKQDLQTPVNFIESDVKQEKPDILNPVKNVTALKEKKKFGWNAALIFGIISLSSVFIFFIFQRSMNHKDCMYWKDDHYESVDCNVKNPKINIIAADEFKLLHFKKINKIDTLTEDCIGKIWYSKIDKNVDFFTIAGMHPEHPEKSLKLVTKHIYEEYILKDKKP</sequence>
<proteinExistence type="predicted"/>
<organism evidence="2 3">
    <name type="scientific">Pedobacter alpinus</name>
    <dbReference type="NCBI Taxonomy" id="1590643"/>
    <lineage>
        <taxon>Bacteria</taxon>
        <taxon>Pseudomonadati</taxon>
        <taxon>Bacteroidota</taxon>
        <taxon>Sphingobacteriia</taxon>
        <taxon>Sphingobacteriales</taxon>
        <taxon>Sphingobacteriaceae</taxon>
        <taxon>Pedobacter</taxon>
    </lineage>
</organism>
<evidence type="ECO:0000256" key="1">
    <source>
        <dbReference type="SAM" id="Phobius"/>
    </source>
</evidence>
<reference evidence="3" key="1">
    <citation type="journal article" date="2019" name="Int. J. Syst. Evol. Microbiol.">
        <title>The Global Catalogue of Microorganisms (GCM) 10K type strain sequencing project: providing services to taxonomists for standard genome sequencing and annotation.</title>
        <authorList>
            <consortium name="The Broad Institute Genomics Platform"/>
            <consortium name="The Broad Institute Genome Sequencing Center for Infectious Disease"/>
            <person name="Wu L."/>
            <person name="Ma J."/>
        </authorList>
    </citation>
    <scope>NUCLEOTIDE SEQUENCE [LARGE SCALE GENOMIC DNA]</scope>
    <source>
        <strain evidence="3">KCTC 42456</strain>
    </source>
</reference>
<evidence type="ECO:0000313" key="3">
    <source>
        <dbReference type="Proteomes" id="UP001597546"/>
    </source>
</evidence>
<protein>
    <recommendedName>
        <fullName evidence="4">CCDC81-like prokaryotic HU domain-containing protein</fullName>
    </recommendedName>
</protein>
<dbReference type="Proteomes" id="UP001597546">
    <property type="component" value="Unassembled WGS sequence"/>
</dbReference>
<keyword evidence="1" id="KW-1133">Transmembrane helix</keyword>